<sequence length="43" mass="5118">MFFEEKLAIIRLLNVGMDVYKETIRIAYLTSNSKEILKEQQIK</sequence>
<reference evidence="1 2" key="1">
    <citation type="journal article" date="2015" name="PLoS Negl. Trop. Dis.">
        <title>Distribution of Plasmids in Distinct Leptospira Pathogenic Species.</title>
        <authorList>
            <person name="Wang Y."/>
            <person name="Zhuang X."/>
            <person name="Zhong Y."/>
            <person name="Zhang C."/>
            <person name="Zhang Y."/>
            <person name="Zeng L."/>
            <person name="Zhu Y."/>
            <person name="He P."/>
            <person name="Dong K."/>
            <person name="Pal U."/>
            <person name="Guo X."/>
            <person name="Qin J."/>
        </authorList>
    </citation>
    <scope>NUCLEOTIDE SEQUENCE [LARGE SCALE GENOMIC DNA]</scope>
    <source>
        <strain evidence="1 2">56604</strain>
    </source>
</reference>
<protein>
    <submittedName>
        <fullName evidence="1">Uncharacterized protein</fullName>
    </submittedName>
</protein>
<organism evidence="1">
    <name type="scientific">Leptospira borgpetersenii serovar Ballum</name>
    <dbReference type="NCBI Taxonomy" id="280505"/>
    <lineage>
        <taxon>Bacteria</taxon>
        <taxon>Pseudomonadati</taxon>
        <taxon>Spirochaetota</taxon>
        <taxon>Spirochaetia</taxon>
        <taxon>Leptospirales</taxon>
        <taxon>Leptospiraceae</taxon>
        <taxon>Leptospira</taxon>
    </lineage>
</organism>
<dbReference type="Proteomes" id="UP000058857">
    <property type="component" value="Chromosome 1"/>
</dbReference>
<gene>
    <name evidence="1" type="ORF">LBBP_00432</name>
</gene>
<dbReference type="EMBL" id="CP012029">
    <property type="protein sequence ID" value="ALO24787.1"/>
    <property type="molecule type" value="Genomic_DNA"/>
</dbReference>
<proteinExistence type="predicted"/>
<dbReference type="AlphaFoldDB" id="A0A0S2IND3"/>
<name>A0A0S2IND3_LEPBO</name>
<dbReference type="PATRIC" id="fig|280505.15.peg.425"/>
<evidence type="ECO:0000313" key="1">
    <source>
        <dbReference type="EMBL" id="ALO24787.1"/>
    </source>
</evidence>
<evidence type="ECO:0000313" key="2">
    <source>
        <dbReference type="Proteomes" id="UP000058857"/>
    </source>
</evidence>
<accession>A0A0S2IND3</accession>